<keyword evidence="1" id="KW-0472">Membrane</keyword>
<keyword evidence="1" id="KW-0812">Transmembrane</keyword>
<proteinExistence type="predicted"/>
<protein>
    <submittedName>
        <fullName evidence="2">Uncharacterized protein</fullName>
    </submittedName>
</protein>
<feature type="transmembrane region" description="Helical" evidence="1">
    <location>
        <begin position="48"/>
        <end position="69"/>
    </location>
</feature>
<evidence type="ECO:0000313" key="2">
    <source>
        <dbReference type="EMBL" id="QHS94764.1"/>
    </source>
</evidence>
<accession>A0A6C0BT16</accession>
<reference evidence="2" key="1">
    <citation type="journal article" date="2020" name="Nature">
        <title>Giant virus diversity and host interactions through global metagenomics.</title>
        <authorList>
            <person name="Schulz F."/>
            <person name="Roux S."/>
            <person name="Paez-Espino D."/>
            <person name="Jungbluth S."/>
            <person name="Walsh D.A."/>
            <person name="Denef V.J."/>
            <person name="McMahon K.D."/>
            <person name="Konstantinidis K.T."/>
            <person name="Eloe-Fadrosh E.A."/>
            <person name="Kyrpides N.C."/>
            <person name="Woyke T."/>
        </authorList>
    </citation>
    <scope>NUCLEOTIDE SEQUENCE</scope>
    <source>
        <strain evidence="2">GVMAG-M-3300018428-16</strain>
    </source>
</reference>
<organism evidence="2">
    <name type="scientific">viral metagenome</name>
    <dbReference type="NCBI Taxonomy" id="1070528"/>
    <lineage>
        <taxon>unclassified sequences</taxon>
        <taxon>metagenomes</taxon>
        <taxon>organismal metagenomes</taxon>
    </lineage>
</organism>
<dbReference type="AlphaFoldDB" id="A0A6C0BT16"/>
<dbReference type="EMBL" id="MN739233">
    <property type="protein sequence ID" value="QHS94764.1"/>
    <property type="molecule type" value="Genomic_DNA"/>
</dbReference>
<keyword evidence="1" id="KW-1133">Transmembrane helix</keyword>
<evidence type="ECO:0000256" key="1">
    <source>
        <dbReference type="SAM" id="Phobius"/>
    </source>
</evidence>
<sequence>MTALDEHYTTLNNNKSEKEKDILQANKEENTNNRKAEYEEEESQKVSIIGYYVGIVYYILWAISFGIFIYEKMYKSIWDTFWLLIMLFLPYMLYVYLIPIFIRITDFVFTYLLPKNVYYGITNE</sequence>
<name>A0A6C0BT16_9ZZZZ</name>
<feature type="transmembrane region" description="Helical" evidence="1">
    <location>
        <begin position="81"/>
        <end position="102"/>
    </location>
</feature>